<dbReference type="AlphaFoldDB" id="A0A931LR28"/>
<sequence>MSDKSSTEEAIARLAVRFGLANRVATAERAPALRGVEISVCASPDAGASLDVDLVGVKAALLYADSVRLCSPAASLVGAIRGLAKLDLHEKLAFLREIGPICDPSRADELANILAEVERRFRTRPKTRADFLLRRELHEIIEREWDAVSRMVEQIGDDHGFAELELATSRNLLEVVTFSDWHSVEAAAEAWFQWIVDSCKDPYTIPLLDDTAATLIRSALDEGIVVINREQTPLQKHGALAAKLFQRLPAFPQLTVAETLELRADIETYLARFRSAMLRLSETARSESWDPDFLHEVEQIFLREVQPGVDDIQAKLRDHRLTRTLYRAIYATPSTQKAAIAITIANAPLVAKYVAAVYAAIGLASATMREFDVRQRALQEVRQHGLFLYHEVTTKLGG</sequence>
<evidence type="ECO:0000313" key="1">
    <source>
        <dbReference type="EMBL" id="MBI1755915.1"/>
    </source>
</evidence>
<reference evidence="1" key="1">
    <citation type="submission" date="2020-07" db="EMBL/GenBank/DDBJ databases">
        <title>Huge and variable diversity of episymbiotic CPR bacteria and DPANN archaea in groundwater ecosystems.</title>
        <authorList>
            <person name="He C.Y."/>
            <person name="Keren R."/>
            <person name="Whittaker M."/>
            <person name="Farag I.F."/>
            <person name="Doudna J."/>
            <person name="Cate J.H.D."/>
            <person name="Banfield J.F."/>
        </authorList>
    </citation>
    <scope>NUCLEOTIDE SEQUENCE</scope>
    <source>
        <strain evidence="1">NC_groundwater_17_Pr7_B-0.1um_64_12</strain>
    </source>
</reference>
<evidence type="ECO:0000313" key="2">
    <source>
        <dbReference type="Proteomes" id="UP000727962"/>
    </source>
</evidence>
<dbReference type="EMBL" id="JACOSL010000016">
    <property type="protein sequence ID" value="MBI1755915.1"/>
    <property type="molecule type" value="Genomic_DNA"/>
</dbReference>
<gene>
    <name evidence="1" type="ORF">HYR64_02270</name>
</gene>
<name>A0A931LR28_FIMGI</name>
<organism evidence="1 2">
    <name type="scientific">Fimbriimonas ginsengisoli</name>
    <dbReference type="NCBI Taxonomy" id="1005039"/>
    <lineage>
        <taxon>Bacteria</taxon>
        <taxon>Bacillati</taxon>
        <taxon>Armatimonadota</taxon>
        <taxon>Fimbriimonadia</taxon>
        <taxon>Fimbriimonadales</taxon>
        <taxon>Fimbriimonadaceae</taxon>
        <taxon>Fimbriimonas</taxon>
    </lineage>
</organism>
<protein>
    <submittedName>
        <fullName evidence="1">Uncharacterized protein</fullName>
    </submittedName>
</protein>
<dbReference type="Proteomes" id="UP000727962">
    <property type="component" value="Unassembled WGS sequence"/>
</dbReference>
<proteinExistence type="predicted"/>
<accession>A0A931LR28</accession>
<comment type="caution">
    <text evidence="1">The sequence shown here is derived from an EMBL/GenBank/DDBJ whole genome shotgun (WGS) entry which is preliminary data.</text>
</comment>